<name>I3SJT7_MEDTR</name>
<protein>
    <submittedName>
        <fullName evidence="1">Uncharacterized protein</fullName>
    </submittedName>
</protein>
<sequence length="73" mass="8272">MFVRKGVILGSVVDVLYKGREHVLVGRECMKECLVMLLCRFVVQLVRKRCRVGIIGVMNDAIVDSVWRPVGLL</sequence>
<reference evidence="1" key="1">
    <citation type="submission" date="2012-05" db="EMBL/GenBank/DDBJ databases">
        <authorList>
            <person name="Krishnakumar V."/>
            <person name="Cheung F."/>
            <person name="Xiao Y."/>
            <person name="Chan A."/>
            <person name="Moskal W.A."/>
            <person name="Town C.D."/>
        </authorList>
    </citation>
    <scope>NUCLEOTIDE SEQUENCE</scope>
</reference>
<dbReference type="AlphaFoldDB" id="I3SJT7"/>
<dbReference type="EMBL" id="BT140734">
    <property type="protein sequence ID" value="AFK40529.1"/>
    <property type="molecule type" value="mRNA"/>
</dbReference>
<organism evidence="1">
    <name type="scientific">Medicago truncatula</name>
    <name type="common">Barrel medic</name>
    <name type="synonym">Medicago tribuloides</name>
    <dbReference type="NCBI Taxonomy" id="3880"/>
    <lineage>
        <taxon>Eukaryota</taxon>
        <taxon>Viridiplantae</taxon>
        <taxon>Streptophyta</taxon>
        <taxon>Embryophyta</taxon>
        <taxon>Tracheophyta</taxon>
        <taxon>Spermatophyta</taxon>
        <taxon>Magnoliopsida</taxon>
        <taxon>eudicotyledons</taxon>
        <taxon>Gunneridae</taxon>
        <taxon>Pentapetalae</taxon>
        <taxon>rosids</taxon>
        <taxon>fabids</taxon>
        <taxon>Fabales</taxon>
        <taxon>Fabaceae</taxon>
        <taxon>Papilionoideae</taxon>
        <taxon>50 kb inversion clade</taxon>
        <taxon>NPAAA clade</taxon>
        <taxon>Hologalegina</taxon>
        <taxon>IRL clade</taxon>
        <taxon>Trifolieae</taxon>
        <taxon>Medicago</taxon>
    </lineage>
</organism>
<proteinExistence type="evidence at transcript level"/>
<evidence type="ECO:0000313" key="1">
    <source>
        <dbReference type="EMBL" id="AFK40529.1"/>
    </source>
</evidence>
<accession>I3SJT7</accession>